<feature type="compositionally biased region" description="Basic and acidic residues" evidence="1">
    <location>
        <begin position="377"/>
        <end position="398"/>
    </location>
</feature>
<dbReference type="GO" id="GO:0005516">
    <property type="term" value="F:calmodulin binding"/>
    <property type="evidence" value="ECO:0007669"/>
    <property type="project" value="InterPro"/>
</dbReference>
<dbReference type="EMBL" id="JADCNL010000007">
    <property type="protein sequence ID" value="KAG0473950.1"/>
    <property type="molecule type" value="Genomic_DNA"/>
</dbReference>
<dbReference type="PANTHER" id="PTHR33349:SF41">
    <property type="entry name" value="EMB|CAB62594.1"/>
    <property type="match status" value="1"/>
</dbReference>
<feature type="compositionally biased region" description="Polar residues" evidence="1">
    <location>
        <begin position="34"/>
        <end position="48"/>
    </location>
</feature>
<dbReference type="AlphaFoldDB" id="A0A835UVG2"/>
<reference evidence="3 4" key="1">
    <citation type="journal article" date="2020" name="Nat. Food">
        <title>A phased Vanilla planifolia genome enables genetic improvement of flavour and production.</title>
        <authorList>
            <person name="Hasing T."/>
            <person name="Tang H."/>
            <person name="Brym M."/>
            <person name="Khazi F."/>
            <person name="Huang T."/>
            <person name="Chambers A.H."/>
        </authorList>
    </citation>
    <scope>NUCLEOTIDE SEQUENCE [LARGE SCALE GENOMIC DNA]</scope>
    <source>
        <tissue evidence="3">Leaf</tissue>
    </source>
</reference>
<comment type="caution">
    <text evidence="3">The sequence shown here is derived from an EMBL/GenBank/DDBJ whole genome shotgun (WGS) entry which is preliminary data.</text>
</comment>
<dbReference type="Pfam" id="PF07839">
    <property type="entry name" value="CaM_binding"/>
    <property type="match status" value="1"/>
</dbReference>
<feature type="compositionally biased region" description="Low complexity" evidence="1">
    <location>
        <begin position="102"/>
        <end position="116"/>
    </location>
</feature>
<evidence type="ECO:0000256" key="1">
    <source>
        <dbReference type="SAM" id="MobiDB-lite"/>
    </source>
</evidence>
<evidence type="ECO:0000313" key="4">
    <source>
        <dbReference type="Proteomes" id="UP000636800"/>
    </source>
</evidence>
<dbReference type="OrthoDB" id="2019149at2759"/>
<dbReference type="Proteomes" id="UP000636800">
    <property type="component" value="Chromosome 7"/>
</dbReference>
<sequence>MAATKPTTLQRERRLSPSTSLLHSMEPRPDRSNQHGPFSGGTSLSSPALVTKVMPSCHKPKVASPSEPYSRTSASTVNTNNSSSRSSSTRKPVDKPPSYLGQTQRSPPSTTTTQRSLKPISPTPRLTSSSKSYEVRGTSRITRGARTTPVMKSKNSSSSPIKKKESAARTEGTSHLGEHPLDHRVAMDEVVADALADLNNFVEGSEVKSHRGEHDDNHTEENIGELWSEGLELQVVNGDTKQHVMIDEAPKPTRVMMATAMLEKIDDTRVEPSKVMTVGRHVVPEATNSRLANEIAHTVVTRHVKKDVPRCNDVIEETKSKLMGVKKNRVLALVGAFETVISLQDPEAQQRQKTLQVYHDKQIQNAQSFEHIIDTKQNRKDQHDYEFQNDQWDHEIHKRQSLGGDEARQNDQREEEE</sequence>
<evidence type="ECO:0000313" key="3">
    <source>
        <dbReference type="EMBL" id="KAG0473950.1"/>
    </source>
</evidence>
<organism evidence="3 4">
    <name type="scientific">Vanilla planifolia</name>
    <name type="common">Vanilla</name>
    <dbReference type="NCBI Taxonomy" id="51239"/>
    <lineage>
        <taxon>Eukaryota</taxon>
        <taxon>Viridiplantae</taxon>
        <taxon>Streptophyta</taxon>
        <taxon>Embryophyta</taxon>
        <taxon>Tracheophyta</taxon>
        <taxon>Spermatophyta</taxon>
        <taxon>Magnoliopsida</taxon>
        <taxon>Liliopsida</taxon>
        <taxon>Asparagales</taxon>
        <taxon>Orchidaceae</taxon>
        <taxon>Vanilloideae</taxon>
        <taxon>Vanilleae</taxon>
        <taxon>Vanilla</taxon>
    </lineage>
</organism>
<feature type="compositionally biased region" description="Low complexity" evidence="1">
    <location>
        <begin position="70"/>
        <end position="90"/>
    </location>
</feature>
<gene>
    <name evidence="3" type="ORF">HPP92_015807</name>
</gene>
<dbReference type="InterPro" id="IPR012417">
    <property type="entry name" value="CaM-bd_dom_pln"/>
</dbReference>
<dbReference type="PANTHER" id="PTHR33349">
    <property type="entry name" value="EMB|CAB62594.1"/>
    <property type="match status" value="1"/>
</dbReference>
<keyword evidence="4" id="KW-1185">Reference proteome</keyword>
<proteinExistence type="predicted"/>
<name>A0A835UVG2_VANPL</name>
<feature type="compositionally biased region" description="Basic and acidic residues" evidence="1">
    <location>
        <begin position="405"/>
        <end position="417"/>
    </location>
</feature>
<accession>A0A835UVG2</accession>
<feature type="domain" description="Calmodulin-binding" evidence="2">
    <location>
        <begin position="295"/>
        <end position="342"/>
    </location>
</feature>
<evidence type="ECO:0000259" key="2">
    <source>
        <dbReference type="Pfam" id="PF07839"/>
    </source>
</evidence>
<feature type="region of interest" description="Disordered" evidence="1">
    <location>
        <begin position="1"/>
        <end position="180"/>
    </location>
</feature>
<feature type="region of interest" description="Disordered" evidence="1">
    <location>
        <begin position="377"/>
        <end position="417"/>
    </location>
</feature>
<protein>
    <recommendedName>
        <fullName evidence="2">Calmodulin-binding domain-containing protein</fullName>
    </recommendedName>
</protein>